<dbReference type="Gene3D" id="3.10.20.30">
    <property type="match status" value="1"/>
</dbReference>
<name>A0A0F9HGC5_9ZZZZ</name>
<evidence type="ECO:0000313" key="1">
    <source>
        <dbReference type="EMBL" id="KKM14172.1"/>
    </source>
</evidence>
<dbReference type="Pfam" id="PF02597">
    <property type="entry name" value="ThiS"/>
    <property type="match status" value="1"/>
</dbReference>
<dbReference type="NCBIfam" id="TIGR01687">
    <property type="entry name" value="moaD_arch"/>
    <property type="match status" value="1"/>
</dbReference>
<organism evidence="1">
    <name type="scientific">marine sediment metagenome</name>
    <dbReference type="NCBI Taxonomy" id="412755"/>
    <lineage>
        <taxon>unclassified sequences</taxon>
        <taxon>metagenomes</taxon>
        <taxon>ecological metagenomes</taxon>
    </lineage>
</organism>
<sequence length="98" mass="11021">MTVEVRVTANIQKLVGGKHSVQGEGSTVRELLDDLDSRYHGFKDLLVTDGQLHRFVNIYLNDEDIRFLDRLDTPLKSGDTLSILPALAGGQRWVGSRW</sequence>
<dbReference type="EMBL" id="LAZR01015212">
    <property type="protein sequence ID" value="KKM14172.1"/>
    <property type="molecule type" value="Genomic_DNA"/>
</dbReference>
<dbReference type="PANTHER" id="PTHR38031">
    <property type="entry name" value="SULFUR CARRIER PROTEIN SLR0821-RELATED"/>
    <property type="match status" value="1"/>
</dbReference>
<dbReference type="InterPro" id="IPR052045">
    <property type="entry name" value="Sulfur_Carrier/Prot_Modifier"/>
</dbReference>
<dbReference type="SUPFAM" id="SSF54285">
    <property type="entry name" value="MoaD/ThiS"/>
    <property type="match status" value="1"/>
</dbReference>
<accession>A0A0F9HGC5</accession>
<proteinExistence type="predicted"/>
<dbReference type="InterPro" id="IPR003749">
    <property type="entry name" value="ThiS/MoaD-like"/>
</dbReference>
<dbReference type="AlphaFoldDB" id="A0A0F9HGC5"/>
<evidence type="ECO:0008006" key="2">
    <source>
        <dbReference type="Google" id="ProtNLM"/>
    </source>
</evidence>
<dbReference type="InterPro" id="IPR012675">
    <property type="entry name" value="Beta-grasp_dom_sf"/>
</dbReference>
<dbReference type="InterPro" id="IPR016155">
    <property type="entry name" value="Mopterin_synth/thiamin_S_b"/>
</dbReference>
<comment type="caution">
    <text evidence="1">The sequence shown here is derived from an EMBL/GenBank/DDBJ whole genome shotgun (WGS) entry which is preliminary data.</text>
</comment>
<gene>
    <name evidence="1" type="ORF">LCGC14_1708840</name>
</gene>
<dbReference type="InterPro" id="IPR010038">
    <property type="entry name" value="MoaD_arc-typ"/>
</dbReference>
<protein>
    <recommendedName>
        <fullName evidence="2">MoaD/ThiS family protein</fullName>
    </recommendedName>
</protein>
<dbReference type="PANTHER" id="PTHR38031:SF1">
    <property type="entry name" value="SULFUR CARRIER PROTEIN CYSO"/>
    <property type="match status" value="1"/>
</dbReference>
<reference evidence="1" key="1">
    <citation type="journal article" date="2015" name="Nature">
        <title>Complex archaea that bridge the gap between prokaryotes and eukaryotes.</title>
        <authorList>
            <person name="Spang A."/>
            <person name="Saw J.H."/>
            <person name="Jorgensen S.L."/>
            <person name="Zaremba-Niedzwiedzka K."/>
            <person name="Martijn J."/>
            <person name="Lind A.E."/>
            <person name="van Eijk R."/>
            <person name="Schleper C."/>
            <person name="Guy L."/>
            <person name="Ettema T.J."/>
        </authorList>
    </citation>
    <scope>NUCLEOTIDE SEQUENCE</scope>
</reference>